<evidence type="ECO:0000313" key="2">
    <source>
        <dbReference type="Proteomes" id="UP001596183"/>
    </source>
</evidence>
<sequence length="241" mass="26641">MQNTVQTIPAAFIEPKPAVVEDRTVTYPLRSGGFLAVDCPAWCTADHADDIERGIDPVDLQHTGAPISLGFDDVDGERETILEARLVQWPFDPDGDTKPHIDLTPEASSGESLICRNRIELDEQIRRVRAHLNELIRLGDRLAQAQADDHAERAAARGTGKPWLSLSRTDVQSMPIAYLLKAFGVRAVETEDIGRKAVLALVGEPGAMELRMLPDLPQQLREDQTRRALLAWHDAQTSSRG</sequence>
<dbReference type="Proteomes" id="UP001596183">
    <property type="component" value="Unassembled WGS sequence"/>
</dbReference>
<dbReference type="Pfam" id="PF21848">
    <property type="entry name" value="DUF6907"/>
    <property type="match status" value="1"/>
</dbReference>
<gene>
    <name evidence="1" type="ORF">ACFP2V_12205</name>
</gene>
<comment type="caution">
    <text evidence="1">The sequence shown here is derived from an EMBL/GenBank/DDBJ whole genome shotgun (WGS) entry which is preliminary data.</text>
</comment>
<protein>
    <submittedName>
        <fullName evidence="1">DUF6907 domain-containing protein</fullName>
    </submittedName>
</protein>
<dbReference type="InterPro" id="IPR054202">
    <property type="entry name" value="DUF6907"/>
</dbReference>
<organism evidence="1 2">
    <name type="scientific">Streptomyces incanus</name>
    <dbReference type="NCBI Taxonomy" id="887453"/>
    <lineage>
        <taxon>Bacteria</taxon>
        <taxon>Bacillati</taxon>
        <taxon>Actinomycetota</taxon>
        <taxon>Actinomycetes</taxon>
        <taxon>Kitasatosporales</taxon>
        <taxon>Streptomycetaceae</taxon>
        <taxon>Streptomyces</taxon>
    </lineage>
</organism>
<accession>A0ABW0XLX7</accession>
<keyword evidence="2" id="KW-1185">Reference proteome</keyword>
<reference evidence="2" key="1">
    <citation type="journal article" date="2019" name="Int. J. Syst. Evol. Microbiol.">
        <title>The Global Catalogue of Microorganisms (GCM) 10K type strain sequencing project: providing services to taxonomists for standard genome sequencing and annotation.</title>
        <authorList>
            <consortium name="The Broad Institute Genomics Platform"/>
            <consortium name="The Broad Institute Genome Sequencing Center for Infectious Disease"/>
            <person name="Wu L."/>
            <person name="Ma J."/>
        </authorList>
    </citation>
    <scope>NUCLEOTIDE SEQUENCE [LARGE SCALE GENOMIC DNA]</scope>
    <source>
        <strain evidence="2">JCM 13852</strain>
    </source>
</reference>
<proteinExistence type="predicted"/>
<name>A0ABW0XLX7_9ACTN</name>
<dbReference type="EMBL" id="JBHSPC010000032">
    <property type="protein sequence ID" value="MFC5670848.1"/>
    <property type="molecule type" value="Genomic_DNA"/>
</dbReference>
<evidence type="ECO:0000313" key="1">
    <source>
        <dbReference type="EMBL" id="MFC5670848.1"/>
    </source>
</evidence>
<dbReference type="RefSeq" id="WP_381209855.1">
    <property type="nucleotide sequence ID" value="NZ_JBHSPC010000032.1"/>
</dbReference>